<feature type="compositionally biased region" description="Polar residues" evidence="1">
    <location>
        <begin position="858"/>
        <end position="867"/>
    </location>
</feature>
<feature type="region of interest" description="Disordered" evidence="1">
    <location>
        <begin position="690"/>
        <end position="756"/>
    </location>
</feature>
<dbReference type="RefSeq" id="XP_043015459.1">
    <property type="nucleotide sequence ID" value="XM_043146754.1"/>
</dbReference>
<dbReference type="OrthoDB" id="3231532at2759"/>
<dbReference type="AlphaFoldDB" id="A0A9P7V2C3"/>
<feature type="compositionally biased region" description="Basic residues" evidence="1">
    <location>
        <begin position="48"/>
        <end position="62"/>
    </location>
</feature>
<proteinExistence type="predicted"/>
<feature type="compositionally biased region" description="Basic and acidic residues" evidence="1">
    <location>
        <begin position="90"/>
        <end position="105"/>
    </location>
</feature>
<feature type="compositionally biased region" description="Basic and acidic residues" evidence="1">
    <location>
        <begin position="603"/>
        <end position="618"/>
    </location>
</feature>
<feature type="compositionally biased region" description="Basic and acidic residues" evidence="1">
    <location>
        <begin position="733"/>
        <end position="743"/>
    </location>
</feature>
<sequence length="1064" mass="117229">MAYYRDPYFAAEPFEEQYGRTGSRKEPSAEALKAFYADMEKKELERKLSKRSKGSIFKRKSAKPIAEPPSAGHPQQHPSLSPTPAIEDSDSVKDMESLEYSERTDSLAALPTGRSLVPDLLKTLPEWYSKDHSSAAAAFRMRYPIYNPVGPRYYRNFHLIPPSELRRTARPPTVFSPFFPPMTTSTHDRSEDSTRLPTPNSRTPSGSPSPLPTPSSSQTRVTDGAGKPRSRKTSQTAHDGVDLLDVSDPWGTNWHHESPYDVGLGHGPVSAEVEAKNQTRSRRSSMTTRETRRRTINPSPLSQSTSAIHLQVPEMDGVRVTRKLSKRRTPLWSVMFGAKKSDGVNTVPIDPSEISPDAVHLNHNRASSVPLPKQARRGSVLGRLAKKFSVTRKPPNVSDLMDQQDSQNVQHPDRQRQSLVQERQPSPEKLQRRVPPPAIDATGLLDDIANHRDPSSSTPHQDRGSYVSVEATPYSIGRLTVANPDLPNSEASMTPAQGTTPLLPEKNEQLLRSVHNDPETPVSSSFITSFSTEAALRVSNPSPPSPTGADSSPNLSFSQQTTIPRTLSPEPPEPIEKSPTPILPRVLSPDSKVLTQHPQSRYSLEDKPLPKPSDHKLNPEVQSRVNSKRRQPSSGIAPPPPSTTTKPKSLPPQQIPSTVPFPAPHISKLPSQDYPHAAYLAAYISESDFSNSPLSTASMLANPPTPQMPKNIPIESSTESEPPPRVPSKRLSKPKEENKKSREPSPGISAVTSRETETFKLVRSASGNVYASTQTITAAGEQWEVVEDYGGNVGETSQTRNDQKSSKRDSNERVSRKESRKLEKERTKAERDGERCSRRRRSADMGGTSSSPRGSSTERQQQRPPSESSKRDDRKGNRSKEQTRERGSSRKAVQSSTPPIAVNKPQSPSPPTPEPSTRPLARNPSTSARPTSEVPPSADLNALRAREMWEMERLYKARSMTDNAAATIPPSPMSTAHEPSSDWKGGVHGSSHTSFVVQNTFPQEHASSSIPQIYHSHSMPRQTSQTALSAHEIFSHSPNPLPEPPRQVASISPELWSSYTSFAH</sequence>
<feature type="region of interest" description="Disordered" evidence="1">
    <location>
        <begin position="536"/>
        <end position="671"/>
    </location>
</feature>
<feature type="region of interest" description="Disordered" evidence="1">
    <location>
        <begin position="448"/>
        <end position="467"/>
    </location>
</feature>
<feature type="compositionally biased region" description="Basic and acidic residues" evidence="1">
    <location>
        <begin position="801"/>
        <end position="836"/>
    </location>
</feature>
<feature type="compositionally biased region" description="Polar residues" evidence="1">
    <location>
        <begin position="401"/>
        <end position="410"/>
    </location>
</feature>
<name>A0A9P7V2C3_9AGAR</name>
<dbReference type="GeneID" id="66069951"/>
<accession>A0A9P7V2C3</accession>
<feature type="compositionally biased region" description="Low complexity" evidence="1">
    <location>
        <begin position="844"/>
        <end position="857"/>
    </location>
</feature>
<feature type="region of interest" description="Disordered" evidence="1">
    <location>
        <begin position="787"/>
        <end position="941"/>
    </location>
</feature>
<feature type="compositionally biased region" description="Basic and acidic residues" evidence="1">
    <location>
        <begin position="868"/>
        <end position="888"/>
    </location>
</feature>
<reference evidence="2" key="1">
    <citation type="journal article" date="2021" name="Genome Biol. Evol.">
        <title>The assembled and annotated genome of the fairy-ring fungus Marasmius oreades.</title>
        <authorList>
            <person name="Hiltunen M."/>
            <person name="Ament-Velasquez S.L."/>
            <person name="Johannesson H."/>
        </authorList>
    </citation>
    <scope>NUCLEOTIDE SEQUENCE</scope>
    <source>
        <strain evidence="2">03SP1</strain>
    </source>
</reference>
<feature type="region of interest" description="Disordered" evidence="1">
    <location>
        <begin position="355"/>
        <end position="442"/>
    </location>
</feature>
<feature type="region of interest" description="Disordered" evidence="1">
    <location>
        <begin position="479"/>
        <end position="502"/>
    </location>
</feature>
<feature type="region of interest" description="Disordered" evidence="1">
    <location>
        <begin position="967"/>
        <end position="991"/>
    </location>
</feature>
<evidence type="ECO:0000313" key="3">
    <source>
        <dbReference type="Proteomes" id="UP001049176"/>
    </source>
</evidence>
<feature type="region of interest" description="Disordered" evidence="1">
    <location>
        <begin position="273"/>
        <end position="303"/>
    </location>
</feature>
<evidence type="ECO:0000256" key="1">
    <source>
        <dbReference type="SAM" id="MobiDB-lite"/>
    </source>
</evidence>
<keyword evidence="3" id="KW-1185">Reference proteome</keyword>
<organism evidence="2 3">
    <name type="scientific">Marasmius oreades</name>
    <name type="common">fairy-ring Marasmius</name>
    <dbReference type="NCBI Taxonomy" id="181124"/>
    <lineage>
        <taxon>Eukaryota</taxon>
        <taxon>Fungi</taxon>
        <taxon>Dikarya</taxon>
        <taxon>Basidiomycota</taxon>
        <taxon>Agaricomycotina</taxon>
        <taxon>Agaricomycetes</taxon>
        <taxon>Agaricomycetidae</taxon>
        <taxon>Agaricales</taxon>
        <taxon>Marasmiineae</taxon>
        <taxon>Marasmiaceae</taxon>
        <taxon>Marasmius</taxon>
    </lineage>
</organism>
<feature type="region of interest" description="Disordered" evidence="1">
    <location>
        <begin position="172"/>
        <end position="244"/>
    </location>
</feature>
<dbReference type="KEGG" id="more:E1B28_000875"/>
<feature type="compositionally biased region" description="Polar residues" evidence="1">
    <location>
        <begin position="690"/>
        <end position="699"/>
    </location>
</feature>
<dbReference type="Proteomes" id="UP001049176">
    <property type="component" value="Chromosome 1"/>
</dbReference>
<feature type="compositionally biased region" description="Pro residues" evidence="1">
    <location>
        <begin position="907"/>
        <end position="916"/>
    </location>
</feature>
<protein>
    <submittedName>
        <fullName evidence="2">Uncharacterized protein</fullName>
    </submittedName>
</protein>
<feature type="compositionally biased region" description="Pro residues" evidence="1">
    <location>
        <begin position="649"/>
        <end position="663"/>
    </location>
</feature>
<comment type="caution">
    <text evidence="2">The sequence shown here is derived from an EMBL/GenBank/DDBJ whole genome shotgun (WGS) entry which is preliminary data.</text>
</comment>
<feature type="compositionally biased region" description="Polar residues" evidence="1">
    <location>
        <begin position="548"/>
        <end position="565"/>
    </location>
</feature>
<dbReference type="EMBL" id="CM032181">
    <property type="protein sequence ID" value="KAG7098989.1"/>
    <property type="molecule type" value="Genomic_DNA"/>
</dbReference>
<gene>
    <name evidence="2" type="ORF">E1B28_000875</name>
</gene>
<feature type="compositionally biased region" description="Polar residues" evidence="1">
    <location>
        <begin position="593"/>
        <end position="602"/>
    </location>
</feature>
<evidence type="ECO:0000313" key="2">
    <source>
        <dbReference type="EMBL" id="KAG7098989.1"/>
    </source>
</evidence>
<feature type="region of interest" description="Disordered" evidence="1">
    <location>
        <begin position="46"/>
        <end position="112"/>
    </location>
</feature>
<feature type="compositionally biased region" description="Polar residues" evidence="1">
    <location>
        <begin position="489"/>
        <end position="500"/>
    </location>
</feature>